<sequence>MDHPNDQKKKISDSKGFKGDRLGDPPGDPQGDRSIITITRLFVLKKTPLQERGREVVGSNLRGAFGLKLRTDKAFKVVSVGHCNHENDEACAYVLFCVVIKSRFCHLSRGF</sequence>
<evidence type="ECO:0000256" key="1">
    <source>
        <dbReference type="SAM" id="MobiDB-lite"/>
    </source>
</evidence>
<organism evidence="2 3">
    <name type="scientific">Microcystis aeruginosa PCC 9807</name>
    <dbReference type="NCBI Taxonomy" id="1160283"/>
    <lineage>
        <taxon>Bacteria</taxon>
        <taxon>Bacillati</taxon>
        <taxon>Cyanobacteriota</taxon>
        <taxon>Cyanophyceae</taxon>
        <taxon>Oscillatoriophycideae</taxon>
        <taxon>Chroococcales</taxon>
        <taxon>Microcystaceae</taxon>
        <taxon>Microcystis</taxon>
    </lineage>
</organism>
<protein>
    <submittedName>
        <fullName evidence="2">Uncharacterized protein</fullName>
    </submittedName>
</protein>
<proteinExistence type="predicted"/>
<comment type="caution">
    <text evidence="2">The sequence shown here is derived from an EMBL/GenBank/DDBJ whole genome shotgun (WGS) entry which is preliminary data.</text>
</comment>
<dbReference type="EMBL" id="CAIM01000334">
    <property type="protein sequence ID" value="CCI18538.1"/>
    <property type="molecule type" value="Genomic_DNA"/>
</dbReference>
<feature type="compositionally biased region" description="Basic and acidic residues" evidence="1">
    <location>
        <begin position="1"/>
        <end position="23"/>
    </location>
</feature>
<reference evidence="2 3" key="1">
    <citation type="submission" date="2012-04" db="EMBL/GenBank/DDBJ databases">
        <authorList>
            <person name="Genoscope - CEA"/>
        </authorList>
    </citation>
    <scope>NUCLEOTIDE SEQUENCE [LARGE SCALE GENOMIC DNA]</scope>
    <source>
        <strain evidence="2 3">9807</strain>
    </source>
</reference>
<dbReference type="HOGENOM" id="CLU_2155425_0_0_3"/>
<dbReference type="Proteomes" id="UP000003613">
    <property type="component" value="Unassembled WGS sequence"/>
</dbReference>
<feature type="region of interest" description="Disordered" evidence="1">
    <location>
        <begin position="1"/>
        <end position="33"/>
    </location>
</feature>
<gene>
    <name evidence="2" type="ORF">MICAF_40021</name>
</gene>
<evidence type="ECO:0000313" key="3">
    <source>
        <dbReference type="Proteomes" id="UP000003613"/>
    </source>
</evidence>
<evidence type="ECO:0000313" key="2">
    <source>
        <dbReference type="EMBL" id="CCI18538.1"/>
    </source>
</evidence>
<name>I4H914_MICAE</name>
<accession>I4H914</accession>
<dbReference type="AlphaFoldDB" id="I4H914"/>